<evidence type="ECO:0000313" key="2">
    <source>
        <dbReference type="EMBL" id="KAH0468345.1"/>
    </source>
</evidence>
<evidence type="ECO:0000256" key="1">
    <source>
        <dbReference type="SAM" id="MobiDB-lite"/>
    </source>
</evidence>
<evidence type="ECO:0000313" key="3">
    <source>
        <dbReference type="Proteomes" id="UP000775213"/>
    </source>
</evidence>
<name>A0AAV7H2K6_DENCH</name>
<feature type="compositionally biased region" description="Basic residues" evidence="1">
    <location>
        <begin position="41"/>
        <end position="50"/>
    </location>
</feature>
<dbReference type="AlphaFoldDB" id="A0AAV7H2K6"/>
<protein>
    <submittedName>
        <fullName evidence="2">Uncharacterized protein</fullName>
    </submittedName>
</protein>
<dbReference type="EMBL" id="JAGFBR010000004">
    <property type="protein sequence ID" value="KAH0468345.1"/>
    <property type="molecule type" value="Genomic_DNA"/>
</dbReference>
<proteinExistence type="predicted"/>
<feature type="region of interest" description="Disordered" evidence="1">
    <location>
        <begin position="1"/>
        <end position="28"/>
    </location>
</feature>
<organism evidence="2 3">
    <name type="scientific">Dendrobium chrysotoxum</name>
    <name type="common">Orchid</name>
    <dbReference type="NCBI Taxonomy" id="161865"/>
    <lineage>
        <taxon>Eukaryota</taxon>
        <taxon>Viridiplantae</taxon>
        <taxon>Streptophyta</taxon>
        <taxon>Embryophyta</taxon>
        <taxon>Tracheophyta</taxon>
        <taxon>Spermatophyta</taxon>
        <taxon>Magnoliopsida</taxon>
        <taxon>Liliopsida</taxon>
        <taxon>Asparagales</taxon>
        <taxon>Orchidaceae</taxon>
        <taxon>Epidendroideae</taxon>
        <taxon>Malaxideae</taxon>
        <taxon>Dendrobiinae</taxon>
        <taxon>Dendrobium</taxon>
    </lineage>
</organism>
<dbReference type="Proteomes" id="UP000775213">
    <property type="component" value="Unassembled WGS sequence"/>
</dbReference>
<accession>A0AAV7H2K6</accession>
<feature type="region of interest" description="Disordered" evidence="1">
    <location>
        <begin position="41"/>
        <end position="102"/>
    </location>
</feature>
<gene>
    <name evidence="2" type="ORF">IEQ34_003378</name>
</gene>
<comment type="caution">
    <text evidence="2">The sequence shown here is derived from an EMBL/GenBank/DDBJ whole genome shotgun (WGS) entry which is preliminary data.</text>
</comment>
<sequence>MKISPSVPGESGEVAEQGLLPRGRQAKECDATPVFRWNRRAPCSRRRRAQRTTYRVPFSTAQSRRTPRASHGSLLPFSPFHTPLPPSLASPSHTRCGWNSAA</sequence>
<reference evidence="2 3" key="1">
    <citation type="journal article" date="2021" name="Hortic Res">
        <title>Chromosome-scale assembly of the Dendrobium chrysotoxum genome enhances the understanding of orchid evolution.</title>
        <authorList>
            <person name="Zhang Y."/>
            <person name="Zhang G.Q."/>
            <person name="Zhang D."/>
            <person name="Liu X.D."/>
            <person name="Xu X.Y."/>
            <person name="Sun W.H."/>
            <person name="Yu X."/>
            <person name="Zhu X."/>
            <person name="Wang Z.W."/>
            <person name="Zhao X."/>
            <person name="Zhong W.Y."/>
            <person name="Chen H."/>
            <person name="Yin W.L."/>
            <person name="Huang T."/>
            <person name="Niu S.C."/>
            <person name="Liu Z.J."/>
        </authorList>
    </citation>
    <scope>NUCLEOTIDE SEQUENCE [LARGE SCALE GENOMIC DNA]</scope>
    <source>
        <strain evidence="2">Lindl</strain>
    </source>
</reference>
<keyword evidence="3" id="KW-1185">Reference proteome</keyword>